<accession>A0ABV3QGT2</accession>
<gene>
    <name evidence="2" type="ORF">ABQJ54_14755</name>
</gene>
<dbReference type="EMBL" id="JBFOHK010000004">
    <property type="protein sequence ID" value="MEW9573015.1"/>
    <property type="molecule type" value="Genomic_DNA"/>
</dbReference>
<dbReference type="Pfam" id="PF21880">
    <property type="entry name" value="DUF6916"/>
    <property type="match status" value="1"/>
</dbReference>
<organism evidence="2 3">
    <name type="scientific">Rhodanobacter lycopersici</name>
    <dbReference type="NCBI Taxonomy" id="3162487"/>
    <lineage>
        <taxon>Bacteria</taxon>
        <taxon>Pseudomonadati</taxon>
        <taxon>Pseudomonadota</taxon>
        <taxon>Gammaproteobacteria</taxon>
        <taxon>Lysobacterales</taxon>
        <taxon>Rhodanobacteraceae</taxon>
        <taxon>Rhodanobacter</taxon>
    </lineage>
</organism>
<proteinExistence type="predicted"/>
<dbReference type="InterPro" id="IPR054209">
    <property type="entry name" value="DUF6916"/>
</dbReference>
<comment type="caution">
    <text evidence="2">The sequence shown here is derived from an EMBL/GenBank/DDBJ whole genome shotgun (WGS) entry which is preliminary data.</text>
</comment>
<evidence type="ECO:0000259" key="1">
    <source>
        <dbReference type="Pfam" id="PF21880"/>
    </source>
</evidence>
<dbReference type="RefSeq" id="WP_367855075.1">
    <property type="nucleotide sequence ID" value="NZ_JBFOHK010000004.1"/>
</dbReference>
<protein>
    <recommendedName>
        <fullName evidence="1">DUF6916 domain-containing protein</fullName>
    </recommendedName>
</protein>
<sequence length="97" mass="10770">MQFLRLEDFAPHLNETFSVDVDQGRTPFVLVEAAPLPARGVPGMPRAAFSLVFHNASPVLFPQRVYQMANAGMGEFGIFLVPIARNQDGFLYQAVFN</sequence>
<evidence type="ECO:0000313" key="2">
    <source>
        <dbReference type="EMBL" id="MEW9573015.1"/>
    </source>
</evidence>
<keyword evidence="3" id="KW-1185">Reference proteome</keyword>
<dbReference type="Proteomes" id="UP001556220">
    <property type="component" value="Unassembled WGS sequence"/>
</dbReference>
<evidence type="ECO:0000313" key="3">
    <source>
        <dbReference type="Proteomes" id="UP001556220"/>
    </source>
</evidence>
<feature type="domain" description="DUF6916" evidence="1">
    <location>
        <begin position="4"/>
        <end position="96"/>
    </location>
</feature>
<reference evidence="2 3" key="1">
    <citation type="submission" date="2024-06" db="EMBL/GenBank/DDBJ databases">
        <authorList>
            <person name="Woo H."/>
        </authorList>
    </citation>
    <scope>NUCLEOTIDE SEQUENCE [LARGE SCALE GENOMIC DNA]</scope>
    <source>
        <strain evidence="2 3">Si-c</strain>
    </source>
</reference>
<name>A0ABV3QGT2_9GAMM</name>